<feature type="domain" description="SGNH hydrolase-type esterase" evidence="1">
    <location>
        <begin position="11"/>
        <end position="211"/>
    </location>
</feature>
<evidence type="ECO:0000313" key="2">
    <source>
        <dbReference type="EMBL" id="KAJ2925222.1"/>
    </source>
</evidence>
<protein>
    <recommendedName>
        <fullName evidence="1">SGNH hydrolase-type esterase domain-containing protein</fullName>
    </recommendedName>
</protein>
<dbReference type="SUPFAM" id="SSF52266">
    <property type="entry name" value="SGNH hydrolase"/>
    <property type="match status" value="1"/>
</dbReference>
<reference evidence="2" key="1">
    <citation type="submission" date="2022-06" db="EMBL/GenBank/DDBJ databases">
        <title>Genome Sequence of Candolleomyces eurysporus.</title>
        <authorList>
            <person name="Buettner E."/>
        </authorList>
    </citation>
    <scope>NUCLEOTIDE SEQUENCE</scope>
    <source>
        <strain evidence="2">VTCC 930004</strain>
    </source>
</reference>
<name>A0A9W8MCX7_9AGAR</name>
<dbReference type="OrthoDB" id="671439at2759"/>
<dbReference type="Gene3D" id="3.40.50.1110">
    <property type="entry name" value="SGNH hydrolase"/>
    <property type="match status" value="1"/>
</dbReference>
<dbReference type="InterPro" id="IPR036514">
    <property type="entry name" value="SGNH_hydro_sf"/>
</dbReference>
<evidence type="ECO:0000259" key="1">
    <source>
        <dbReference type="Pfam" id="PF13472"/>
    </source>
</evidence>
<evidence type="ECO:0000313" key="3">
    <source>
        <dbReference type="Proteomes" id="UP001140091"/>
    </source>
</evidence>
<dbReference type="InterPro" id="IPR045136">
    <property type="entry name" value="Iah1-like"/>
</dbReference>
<feature type="non-terminal residue" evidence="2">
    <location>
        <position position="258"/>
    </location>
</feature>
<sequence length="258" mass="29150">MAAYVQDVFMVFGDSITQGAWEPGYTGFGERLSHVYARRFDVLNRGLSGYNTEWALPILEQCLAKRDDRQAPKIRVLTIWFGANDACIKPSPQHVPIEKFEANIRRMIELVHSPTSPYYSPDTRIVLITAPPINTLRRKADLESRDPPLALDRLFDTTRQYAEVVKIIGEELKLGVVDVWTLLWNGAGQVETGLDKFSGDGLHLNGAGYEVVYDALIKVIAEKYPDVYYENVDFVFPGWKDINFESPNSSLGCQFGRV</sequence>
<dbReference type="EMBL" id="JANBPK010001192">
    <property type="protein sequence ID" value="KAJ2925222.1"/>
    <property type="molecule type" value="Genomic_DNA"/>
</dbReference>
<dbReference type="CDD" id="cd01838">
    <property type="entry name" value="Isoamyl_acetate_hydrolase_like"/>
    <property type="match status" value="1"/>
</dbReference>
<dbReference type="AlphaFoldDB" id="A0A9W8MCX7"/>
<dbReference type="PANTHER" id="PTHR14209:SF19">
    <property type="entry name" value="ISOAMYL ACETATE-HYDROLYZING ESTERASE 1 HOMOLOG"/>
    <property type="match status" value="1"/>
</dbReference>
<dbReference type="InterPro" id="IPR013830">
    <property type="entry name" value="SGNH_hydro"/>
</dbReference>
<comment type="caution">
    <text evidence="2">The sequence shown here is derived from an EMBL/GenBank/DDBJ whole genome shotgun (WGS) entry which is preliminary data.</text>
</comment>
<dbReference type="Pfam" id="PF13472">
    <property type="entry name" value="Lipase_GDSL_2"/>
    <property type="match status" value="1"/>
</dbReference>
<accession>A0A9W8MCX7</accession>
<gene>
    <name evidence="2" type="ORF">H1R20_g11874</name>
</gene>
<dbReference type="Proteomes" id="UP001140091">
    <property type="component" value="Unassembled WGS sequence"/>
</dbReference>
<dbReference type="PANTHER" id="PTHR14209">
    <property type="entry name" value="ISOAMYL ACETATE-HYDROLYZING ESTERASE 1"/>
    <property type="match status" value="1"/>
</dbReference>
<organism evidence="2 3">
    <name type="scientific">Candolleomyces eurysporus</name>
    <dbReference type="NCBI Taxonomy" id="2828524"/>
    <lineage>
        <taxon>Eukaryota</taxon>
        <taxon>Fungi</taxon>
        <taxon>Dikarya</taxon>
        <taxon>Basidiomycota</taxon>
        <taxon>Agaricomycotina</taxon>
        <taxon>Agaricomycetes</taxon>
        <taxon>Agaricomycetidae</taxon>
        <taxon>Agaricales</taxon>
        <taxon>Agaricineae</taxon>
        <taxon>Psathyrellaceae</taxon>
        <taxon>Candolleomyces</taxon>
    </lineage>
</organism>
<keyword evidence="3" id="KW-1185">Reference proteome</keyword>
<proteinExistence type="predicted"/>